<accession>A0A7X0HJH6</accession>
<evidence type="ECO:0000313" key="2">
    <source>
        <dbReference type="EMBL" id="MBB6438816.1"/>
    </source>
</evidence>
<protein>
    <submittedName>
        <fullName evidence="2">Uncharacterized protein</fullName>
    </submittedName>
</protein>
<dbReference type="Proteomes" id="UP000540423">
    <property type="component" value="Unassembled WGS sequence"/>
</dbReference>
<proteinExistence type="predicted"/>
<gene>
    <name evidence="2" type="ORF">HNQ79_005328</name>
</gene>
<organism evidence="2 3">
    <name type="scientific">Streptomyces candidus</name>
    <dbReference type="NCBI Taxonomy" id="67283"/>
    <lineage>
        <taxon>Bacteria</taxon>
        <taxon>Bacillati</taxon>
        <taxon>Actinomycetota</taxon>
        <taxon>Actinomycetes</taxon>
        <taxon>Kitasatosporales</taxon>
        <taxon>Streptomycetaceae</taxon>
        <taxon>Streptomyces</taxon>
    </lineage>
</organism>
<evidence type="ECO:0000313" key="3">
    <source>
        <dbReference type="Proteomes" id="UP000540423"/>
    </source>
</evidence>
<sequence length="37" mass="3888">MTRRTSPASVGALRDATGPDLTRTPVATEHIAGVEPR</sequence>
<comment type="caution">
    <text evidence="2">The sequence shown here is derived from an EMBL/GenBank/DDBJ whole genome shotgun (WGS) entry which is preliminary data.</text>
</comment>
<name>A0A7X0HJH6_9ACTN</name>
<dbReference type="AlphaFoldDB" id="A0A7X0HJH6"/>
<keyword evidence="3" id="KW-1185">Reference proteome</keyword>
<reference evidence="2 3" key="1">
    <citation type="submission" date="2020-08" db="EMBL/GenBank/DDBJ databases">
        <title>Genomic Encyclopedia of Type Strains, Phase IV (KMG-IV): sequencing the most valuable type-strain genomes for metagenomic binning, comparative biology and taxonomic classification.</title>
        <authorList>
            <person name="Goeker M."/>
        </authorList>
    </citation>
    <scope>NUCLEOTIDE SEQUENCE [LARGE SCALE GENOMIC DNA]</scope>
    <source>
        <strain evidence="2 3">DSM 40141</strain>
    </source>
</reference>
<feature type="region of interest" description="Disordered" evidence="1">
    <location>
        <begin position="1"/>
        <end position="37"/>
    </location>
</feature>
<dbReference type="EMBL" id="JACHEM010000015">
    <property type="protein sequence ID" value="MBB6438816.1"/>
    <property type="molecule type" value="Genomic_DNA"/>
</dbReference>
<evidence type="ECO:0000256" key="1">
    <source>
        <dbReference type="SAM" id="MobiDB-lite"/>
    </source>
</evidence>